<evidence type="ECO:0000313" key="2">
    <source>
        <dbReference type="Proteomes" id="UP001203410"/>
    </source>
</evidence>
<dbReference type="EMBL" id="JAMGBA010000001">
    <property type="protein sequence ID" value="MCL6698460.1"/>
    <property type="molecule type" value="Genomic_DNA"/>
</dbReference>
<comment type="caution">
    <text evidence="1">The sequence shown here is derived from an EMBL/GenBank/DDBJ whole genome shotgun (WGS) entry which is preliminary data.</text>
</comment>
<reference evidence="1 2" key="1">
    <citation type="submission" date="2022-05" db="EMBL/GenBank/DDBJ databases">
        <authorList>
            <person name="Jo J.-H."/>
            <person name="Im W.-T."/>
        </authorList>
    </citation>
    <scope>NUCLEOTIDE SEQUENCE [LARGE SCALE GENOMIC DNA]</scope>
    <source>
        <strain evidence="1 2">NSE70-1</strain>
    </source>
</reference>
<keyword evidence="2" id="KW-1185">Reference proteome</keyword>
<evidence type="ECO:0000313" key="1">
    <source>
        <dbReference type="EMBL" id="MCL6698460.1"/>
    </source>
</evidence>
<dbReference type="Proteomes" id="UP001203410">
    <property type="component" value="Unassembled WGS sequence"/>
</dbReference>
<dbReference type="RefSeq" id="WP_249903800.1">
    <property type="nucleotide sequence ID" value="NZ_JAMGBA010000001.1"/>
</dbReference>
<proteinExistence type="predicted"/>
<protein>
    <recommendedName>
        <fullName evidence="3">N-acetyltransferase domain-containing protein</fullName>
    </recommendedName>
</protein>
<organism evidence="1 2">
    <name type="scientific">Sphingomonas caseinilyticus</name>
    <dbReference type="NCBI Taxonomy" id="2908205"/>
    <lineage>
        <taxon>Bacteria</taxon>
        <taxon>Pseudomonadati</taxon>
        <taxon>Pseudomonadota</taxon>
        <taxon>Alphaproteobacteria</taxon>
        <taxon>Sphingomonadales</taxon>
        <taxon>Sphingomonadaceae</taxon>
        <taxon>Sphingomonas</taxon>
    </lineage>
</organism>
<evidence type="ECO:0008006" key="3">
    <source>
        <dbReference type="Google" id="ProtNLM"/>
    </source>
</evidence>
<sequence length="169" mass="18908">MRQIKDIPLVPWEKGYMATEASHKPQYYVVGLGIDEADSAYPLIRSIAPEITAHEWRRYVRRRCHDGGFKGLYDCNELLIGLFSYRFGERLRQGRVLAIDDFVTFELSNAAPGRKLLMATAERYARNRGCTGMEVRVGARGIGDAGSAKASGWLGLGMDLESVVFVKAF</sequence>
<name>A0ABT0RUT4_9SPHN</name>
<gene>
    <name evidence="1" type="ORF">LZ496_06645</name>
</gene>
<accession>A0ABT0RUT4</accession>